<reference evidence="6" key="1">
    <citation type="submission" date="2021-03" db="EMBL/GenBank/DDBJ databases">
        <title>Microbacterium sp. nov., a novel actinobacterium isolated from cow dung.</title>
        <authorList>
            <person name="Zhang L."/>
        </authorList>
    </citation>
    <scope>NUCLEOTIDE SEQUENCE</scope>
    <source>
        <strain evidence="6">NEAU-LLB</strain>
    </source>
</reference>
<dbReference type="SMART" id="SM01006">
    <property type="entry name" value="AlcB"/>
    <property type="match status" value="1"/>
</dbReference>
<keyword evidence="7" id="KW-1185">Reference proteome</keyword>
<dbReference type="PANTHER" id="PTHR31438:SF1">
    <property type="entry name" value="LYSINE N-ACYLTRANSFERASE C17G9.06C-RELATED"/>
    <property type="match status" value="1"/>
</dbReference>
<dbReference type="Gene3D" id="3.40.630.30">
    <property type="match status" value="1"/>
</dbReference>
<feature type="domain" description="Acyltransferase MbtK/IucB-like conserved" evidence="5">
    <location>
        <begin position="26"/>
        <end position="74"/>
    </location>
</feature>
<proteinExistence type="predicted"/>
<evidence type="ECO:0000256" key="2">
    <source>
        <dbReference type="ARBA" id="ARBA00005102"/>
    </source>
</evidence>
<sequence length="199" mass="21646">MTLLRTGPRGSELHRIERDGAVVTVHALDPEGDADLLHSWVTQPRASFWGMGEMTRDEVRDTYAFVESLPTHHAYLVRWDGEPIVLLQAYEAQDDPVSDAYDAEAGDVGFHFFLGARGPAGGGVWRLLGPAMVSFLLSGSSARRLVAEPDARNAAAVARVVAVGFEIGPRVRFDSAHGPKDAQLVFLTRTRAAERGVLI</sequence>
<dbReference type="GO" id="GO:0016410">
    <property type="term" value="F:N-acyltransferase activity"/>
    <property type="evidence" value="ECO:0007669"/>
    <property type="project" value="TreeGrafter"/>
</dbReference>
<evidence type="ECO:0000256" key="3">
    <source>
        <dbReference type="ARBA" id="ARBA00020586"/>
    </source>
</evidence>
<dbReference type="SUPFAM" id="SSF55729">
    <property type="entry name" value="Acyl-CoA N-acyltransferases (Nat)"/>
    <property type="match status" value="1"/>
</dbReference>
<gene>
    <name evidence="6" type="ORF">J5V96_11420</name>
</gene>
<dbReference type="Pfam" id="PF13523">
    <property type="entry name" value="Acetyltransf_8"/>
    <property type="match status" value="1"/>
</dbReference>
<evidence type="ECO:0000259" key="5">
    <source>
        <dbReference type="SMART" id="SM01006"/>
    </source>
</evidence>
<evidence type="ECO:0000256" key="4">
    <source>
        <dbReference type="ARBA" id="ARBA00031122"/>
    </source>
</evidence>
<evidence type="ECO:0000313" key="7">
    <source>
        <dbReference type="Proteomes" id="UP000680132"/>
    </source>
</evidence>
<dbReference type="EMBL" id="JAGFOA010000004">
    <property type="protein sequence ID" value="MBO3664117.1"/>
    <property type="molecule type" value="Genomic_DNA"/>
</dbReference>
<protein>
    <recommendedName>
        <fullName evidence="3">Lysine N-acyltransferase MbtK</fullName>
    </recommendedName>
    <alternativeName>
        <fullName evidence="4">Mycobactin synthase protein K</fullName>
    </alternativeName>
</protein>
<name>A0A939QJL7_9MICO</name>
<comment type="pathway">
    <text evidence="2">Siderophore biosynthesis; mycobactin biosynthesis.</text>
</comment>
<dbReference type="InterPro" id="IPR019432">
    <property type="entry name" value="Acyltransferase_MbtK/IucB-like"/>
</dbReference>
<dbReference type="InterPro" id="IPR016181">
    <property type="entry name" value="Acyl_CoA_acyltransferase"/>
</dbReference>
<dbReference type="GO" id="GO:0019290">
    <property type="term" value="P:siderophore biosynthetic process"/>
    <property type="evidence" value="ECO:0007669"/>
    <property type="project" value="InterPro"/>
</dbReference>
<dbReference type="RefSeq" id="WP_208503864.1">
    <property type="nucleotide sequence ID" value="NZ_JAGFOA010000004.1"/>
</dbReference>
<comment type="caution">
    <text evidence="6">The sequence shown here is derived from an EMBL/GenBank/DDBJ whole genome shotgun (WGS) entry which is preliminary data.</text>
</comment>
<comment type="function">
    <text evidence="1">Acyltransferase required for the direct transfer of medium- to long-chain fatty acyl moieties from a carrier protein (MbtL) on to the epsilon-amino group of lysine residue in the mycobactin core.</text>
</comment>
<dbReference type="PANTHER" id="PTHR31438">
    <property type="entry name" value="LYSINE N-ACYLTRANSFERASE C17G9.06C-RELATED"/>
    <property type="match status" value="1"/>
</dbReference>
<evidence type="ECO:0000313" key="6">
    <source>
        <dbReference type="EMBL" id="MBO3664117.1"/>
    </source>
</evidence>
<organism evidence="6 7">
    <name type="scientific">Microbacterium stercoris</name>
    <dbReference type="NCBI Taxonomy" id="2820289"/>
    <lineage>
        <taxon>Bacteria</taxon>
        <taxon>Bacillati</taxon>
        <taxon>Actinomycetota</taxon>
        <taxon>Actinomycetes</taxon>
        <taxon>Micrococcales</taxon>
        <taxon>Microbacteriaceae</taxon>
        <taxon>Microbacterium</taxon>
    </lineage>
</organism>
<accession>A0A939QJL7</accession>
<evidence type="ECO:0000256" key="1">
    <source>
        <dbReference type="ARBA" id="ARBA00003818"/>
    </source>
</evidence>
<dbReference type="AlphaFoldDB" id="A0A939QJL7"/>
<dbReference type="Proteomes" id="UP000680132">
    <property type="component" value="Unassembled WGS sequence"/>
</dbReference>